<sequence>MGIFVPQDRPAEPKSGKCSLHFAPNRKRFMTYFDVFEKCHDRAVEERSAPDSKRLAFNINFWSDVGECPQKRDLRHEYWYIMADIPEMTACEECFLDVVYPELVADAEARAAAGGEDKVNSVARNFYHKPRLIKQDTACQMADPWMRQLFKTACRRGYGVWYMDAKVRERLDSSK</sequence>
<keyword evidence="2" id="KW-1185">Reference proteome</keyword>
<dbReference type="EMBL" id="LKEB01000007">
    <property type="protein sequence ID" value="ROW15825.1"/>
    <property type="molecule type" value="Genomic_DNA"/>
</dbReference>
<evidence type="ECO:0000313" key="1">
    <source>
        <dbReference type="EMBL" id="ROW15825.1"/>
    </source>
</evidence>
<accession>A0A423XHZ9</accession>
<evidence type="ECO:0000313" key="2">
    <source>
        <dbReference type="Proteomes" id="UP000285146"/>
    </source>
</evidence>
<dbReference type="AlphaFoldDB" id="A0A423XHZ9"/>
<gene>
    <name evidence="1" type="ORF">VPNG_02457</name>
</gene>
<proteinExistence type="predicted"/>
<dbReference type="InParanoid" id="A0A423XHZ9"/>
<comment type="caution">
    <text evidence="1">The sequence shown here is derived from an EMBL/GenBank/DDBJ whole genome shotgun (WGS) entry which is preliminary data.</text>
</comment>
<reference evidence="1 2" key="1">
    <citation type="submission" date="2015-09" db="EMBL/GenBank/DDBJ databases">
        <title>Host preference determinants of Valsa canker pathogens revealed by comparative genomics.</title>
        <authorList>
            <person name="Yin Z."/>
            <person name="Huang L."/>
        </authorList>
    </citation>
    <scope>NUCLEOTIDE SEQUENCE [LARGE SCALE GENOMIC DNA]</scope>
    <source>
        <strain evidence="1 2">SXYLt</strain>
    </source>
</reference>
<protein>
    <submittedName>
        <fullName evidence="1">Uncharacterized protein</fullName>
    </submittedName>
</protein>
<dbReference type="OrthoDB" id="5296at2759"/>
<organism evidence="1 2">
    <name type="scientific">Cytospora leucostoma</name>
    <dbReference type="NCBI Taxonomy" id="1230097"/>
    <lineage>
        <taxon>Eukaryota</taxon>
        <taxon>Fungi</taxon>
        <taxon>Dikarya</taxon>
        <taxon>Ascomycota</taxon>
        <taxon>Pezizomycotina</taxon>
        <taxon>Sordariomycetes</taxon>
        <taxon>Sordariomycetidae</taxon>
        <taxon>Diaporthales</taxon>
        <taxon>Cytosporaceae</taxon>
        <taxon>Cytospora</taxon>
    </lineage>
</organism>
<dbReference type="Proteomes" id="UP000285146">
    <property type="component" value="Unassembled WGS sequence"/>
</dbReference>
<name>A0A423XHZ9_9PEZI</name>
<dbReference type="STRING" id="1230097.A0A423XHZ9"/>